<gene>
    <name evidence="1" type="ORF">OMM_02432</name>
</gene>
<dbReference type="Proteomes" id="UP000189670">
    <property type="component" value="Unassembled WGS sequence"/>
</dbReference>
<proteinExistence type="predicted"/>
<organism evidence="1 2">
    <name type="scientific">Candidatus Magnetoglobus multicellularis str. Araruama</name>
    <dbReference type="NCBI Taxonomy" id="890399"/>
    <lineage>
        <taxon>Bacteria</taxon>
        <taxon>Pseudomonadati</taxon>
        <taxon>Thermodesulfobacteriota</taxon>
        <taxon>Desulfobacteria</taxon>
        <taxon>Desulfobacterales</taxon>
        <taxon>Desulfobacteraceae</taxon>
        <taxon>Candidatus Magnetoglobus</taxon>
    </lineage>
</organism>
<name>A0A1V1PA04_9BACT</name>
<comment type="caution">
    <text evidence="1">The sequence shown here is derived from an EMBL/GenBank/DDBJ whole genome shotgun (WGS) entry which is preliminary data.</text>
</comment>
<evidence type="ECO:0000313" key="1">
    <source>
        <dbReference type="EMBL" id="ETR71515.1"/>
    </source>
</evidence>
<protein>
    <submittedName>
        <fullName evidence="1">Uncharacterized protein</fullName>
    </submittedName>
</protein>
<evidence type="ECO:0000313" key="2">
    <source>
        <dbReference type="Proteomes" id="UP000189670"/>
    </source>
</evidence>
<dbReference type="EMBL" id="ATBP01000259">
    <property type="protein sequence ID" value="ETR71515.1"/>
    <property type="molecule type" value="Genomic_DNA"/>
</dbReference>
<sequence length="78" mass="9051">MTYELSTGMVIPLNESVEDRVNVTCEILKINNNAELLNARKTVLIQLINSGKNVIDWIDYFNEFNSLILFYKKEILKV</sequence>
<reference evidence="2" key="1">
    <citation type="submission" date="2012-11" db="EMBL/GenBank/DDBJ databases">
        <authorList>
            <person name="Lucero-Rivera Y.E."/>
            <person name="Tovar-Ramirez D."/>
        </authorList>
    </citation>
    <scope>NUCLEOTIDE SEQUENCE [LARGE SCALE GENOMIC DNA]</scope>
    <source>
        <strain evidence="2">Araruama</strain>
    </source>
</reference>
<accession>A0A1V1PA04</accession>
<dbReference type="AlphaFoldDB" id="A0A1V1PA04"/>